<gene>
    <name evidence="1" type="ORF">SAMN05421872_11474</name>
</gene>
<dbReference type="OrthoDB" id="1164153at2"/>
<dbReference type="InterPro" id="IPR036770">
    <property type="entry name" value="Ankyrin_rpt-contain_sf"/>
</dbReference>
<dbReference type="Pfam" id="PF12796">
    <property type="entry name" value="Ank_2"/>
    <property type="match status" value="1"/>
</dbReference>
<dbReference type="InterPro" id="IPR002110">
    <property type="entry name" value="Ankyrin_rpt"/>
</dbReference>
<dbReference type="STRING" id="1045774.SAMN05421872_11474"/>
<dbReference type="AlphaFoldDB" id="A0A1G6ZX13"/>
<dbReference type="Gene3D" id="1.25.40.20">
    <property type="entry name" value="Ankyrin repeat-containing domain"/>
    <property type="match status" value="1"/>
</dbReference>
<keyword evidence="2" id="KW-1185">Reference proteome</keyword>
<protein>
    <submittedName>
        <fullName evidence="1">Uncharacterized protein</fullName>
    </submittedName>
</protein>
<evidence type="ECO:0000313" key="2">
    <source>
        <dbReference type="Proteomes" id="UP000199034"/>
    </source>
</evidence>
<reference evidence="1 2" key="1">
    <citation type="submission" date="2016-10" db="EMBL/GenBank/DDBJ databases">
        <authorList>
            <person name="de Groot N.N."/>
        </authorList>
    </citation>
    <scope>NUCLEOTIDE SEQUENCE [LARGE SCALE GENOMIC DNA]</scope>
    <source>
        <strain evidence="1 2">CGMCC 4.6858</strain>
    </source>
</reference>
<dbReference type="EMBL" id="FMZM01000014">
    <property type="protein sequence ID" value="SDE06777.1"/>
    <property type="molecule type" value="Genomic_DNA"/>
</dbReference>
<evidence type="ECO:0000313" key="1">
    <source>
        <dbReference type="EMBL" id="SDE06777.1"/>
    </source>
</evidence>
<dbReference type="RefSeq" id="WP_090860434.1">
    <property type="nucleotide sequence ID" value="NZ_FMZM01000014.1"/>
</dbReference>
<proteinExistence type="predicted"/>
<organism evidence="1 2">
    <name type="scientific">Nocardioides lianchengensis</name>
    <dbReference type="NCBI Taxonomy" id="1045774"/>
    <lineage>
        <taxon>Bacteria</taxon>
        <taxon>Bacillati</taxon>
        <taxon>Actinomycetota</taxon>
        <taxon>Actinomycetes</taxon>
        <taxon>Propionibacteriales</taxon>
        <taxon>Nocardioidaceae</taxon>
        <taxon>Nocardioides</taxon>
    </lineage>
</organism>
<sequence>MSHGDYKDFFRAACDGDLELVRFHLARGVDVDFIHPEVMSTALVATIEAGRSDVALALLEHGADPALVSPLEGCGPLAAAEAAGLGEIVAWLRSRLPAASGS</sequence>
<name>A0A1G6ZX13_9ACTN</name>
<dbReference type="SUPFAM" id="SSF48403">
    <property type="entry name" value="Ankyrin repeat"/>
    <property type="match status" value="1"/>
</dbReference>
<dbReference type="Proteomes" id="UP000199034">
    <property type="component" value="Unassembled WGS sequence"/>
</dbReference>
<accession>A0A1G6ZX13</accession>